<protein>
    <submittedName>
        <fullName evidence="1">Uncharacterized protein</fullName>
    </submittedName>
</protein>
<reference evidence="1 2" key="1">
    <citation type="submission" date="2015-10" db="EMBL/GenBank/DDBJ databases">
        <title>Genome analyses suggest a sexual origin of heterokaryosis in a supposedly ancient asexual fungus.</title>
        <authorList>
            <person name="Ropars J."/>
            <person name="Sedzielewska K."/>
            <person name="Noel J."/>
            <person name="Charron P."/>
            <person name="Farinelli L."/>
            <person name="Marton T."/>
            <person name="Kruger M."/>
            <person name="Pelin A."/>
            <person name="Brachmann A."/>
            <person name="Corradi N."/>
        </authorList>
    </citation>
    <scope>NUCLEOTIDE SEQUENCE [LARGE SCALE GENOMIC DNA]</scope>
    <source>
        <strain evidence="1 2">A4</strain>
    </source>
</reference>
<gene>
    <name evidence="1" type="ORF">RhiirA4_462552</name>
</gene>
<evidence type="ECO:0000313" key="2">
    <source>
        <dbReference type="Proteomes" id="UP000234323"/>
    </source>
</evidence>
<name>A0A2I1GL78_9GLOM</name>
<dbReference type="AlphaFoldDB" id="A0A2I1GL78"/>
<keyword evidence="2" id="KW-1185">Reference proteome</keyword>
<dbReference type="Proteomes" id="UP000234323">
    <property type="component" value="Unassembled WGS sequence"/>
</dbReference>
<dbReference type="SUPFAM" id="SSF81901">
    <property type="entry name" value="HCP-like"/>
    <property type="match status" value="1"/>
</dbReference>
<organism evidence="1 2">
    <name type="scientific">Rhizophagus irregularis</name>
    <dbReference type="NCBI Taxonomy" id="588596"/>
    <lineage>
        <taxon>Eukaryota</taxon>
        <taxon>Fungi</taxon>
        <taxon>Fungi incertae sedis</taxon>
        <taxon>Mucoromycota</taxon>
        <taxon>Glomeromycotina</taxon>
        <taxon>Glomeromycetes</taxon>
        <taxon>Glomerales</taxon>
        <taxon>Glomeraceae</taxon>
        <taxon>Rhizophagus</taxon>
    </lineage>
</organism>
<dbReference type="InterPro" id="IPR011990">
    <property type="entry name" value="TPR-like_helical_dom_sf"/>
</dbReference>
<evidence type="ECO:0000313" key="1">
    <source>
        <dbReference type="EMBL" id="PKY47386.1"/>
    </source>
</evidence>
<accession>A0A2I1GL78</accession>
<proteinExistence type="predicted"/>
<dbReference type="Gene3D" id="1.25.40.10">
    <property type="entry name" value="Tetratricopeptide repeat domain"/>
    <property type="match status" value="1"/>
</dbReference>
<sequence>MYEDEEEIVKNINEAIYWYKKSAEQGNQNAQNKLEELKNREIENNSCKIVNITC</sequence>
<comment type="caution">
    <text evidence="1">The sequence shown here is derived from an EMBL/GenBank/DDBJ whole genome shotgun (WGS) entry which is preliminary data.</text>
</comment>
<dbReference type="EMBL" id="LLXI01000540">
    <property type="protein sequence ID" value="PKY47386.1"/>
    <property type="molecule type" value="Genomic_DNA"/>
</dbReference>